<keyword evidence="1" id="KW-0813">Transport</keyword>
<evidence type="ECO:0000256" key="3">
    <source>
        <dbReference type="ARBA" id="ARBA00022692"/>
    </source>
</evidence>
<feature type="compositionally biased region" description="Pro residues" evidence="8">
    <location>
        <begin position="128"/>
        <end position="140"/>
    </location>
</feature>
<dbReference type="RefSeq" id="WP_235056688.1">
    <property type="nucleotide sequence ID" value="NZ_JAKFHA010000028.1"/>
</dbReference>
<feature type="region of interest" description="Disordered" evidence="8">
    <location>
        <begin position="121"/>
        <end position="185"/>
    </location>
</feature>
<feature type="domain" description="SecDF P1 head subdomain" evidence="9">
    <location>
        <begin position="235"/>
        <end position="339"/>
    </location>
</feature>
<evidence type="ECO:0000256" key="1">
    <source>
        <dbReference type="ARBA" id="ARBA00022448"/>
    </source>
</evidence>
<evidence type="ECO:0000259" key="9">
    <source>
        <dbReference type="Pfam" id="PF22599"/>
    </source>
</evidence>
<keyword evidence="6" id="KW-0811">Translocation</keyword>
<proteinExistence type="predicted"/>
<keyword evidence="5" id="KW-1133">Transmembrane helix</keyword>
<evidence type="ECO:0000313" key="10">
    <source>
        <dbReference type="EMBL" id="MCF2531971.1"/>
    </source>
</evidence>
<comment type="caution">
    <text evidence="10">The sequence shown here is derived from an EMBL/GenBank/DDBJ whole genome shotgun (WGS) entry which is preliminary data.</text>
</comment>
<evidence type="ECO:0000256" key="7">
    <source>
        <dbReference type="ARBA" id="ARBA00023136"/>
    </source>
</evidence>
<keyword evidence="11" id="KW-1185">Reference proteome</keyword>
<keyword evidence="3" id="KW-0812">Transmembrane</keyword>
<keyword evidence="7" id="KW-0472">Membrane</keyword>
<dbReference type="Gene3D" id="3.30.1360.200">
    <property type="match status" value="1"/>
</dbReference>
<keyword evidence="2" id="KW-1003">Cell membrane</keyword>
<dbReference type="EMBL" id="JAKFHA010000028">
    <property type="protein sequence ID" value="MCF2531971.1"/>
    <property type="molecule type" value="Genomic_DNA"/>
</dbReference>
<dbReference type="GO" id="GO:0005886">
    <property type="term" value="C:plasma membrane"/>
    <property type="evidence" value="ECO:0007669"/>
    <property type="project" value="TreeGrafter"/>
</dbReference>
<protein>
    <recommendedName>
        <fullName evidence="9">SecDF P1 head subdomain domain-containing protein</fullName>
    </recommendedName>
</protein>
<organism evidence="10 11">
    <name type="scientific">Yinghuangia soli</name>
    <dbReference type="NCBI Taxonomy" id="2908204"/>
    <lineage>
        <taxon>Bacteria</taxon>
        <taxon>Bacillati</taxon>
        <taxon>Actinomycetota</taxon>
        <taxon>Actinomycetes</taxon>
        <taxon>Kitasatosporales</taxon>
        <taxon>Streptomycetaceae</taxon>
        <taxon>Yinghuangia</taxon>
    </lineage>
</organism>
<evidence type="ECO:0000256" key="2">
    <source>
        <dbReference type="ARBA" id="ARBA00022475"/>
    </source>
</evidence>
<dbReference type="Pfam" id="PF22599">
    <property type="entry name" value="SecDF_P1_head"/>
    <property type="match status" value="1"/>
</dbReference>
<dbReference type="GO" id="GO:0015031">
    <property type="term" value="P:protein transport"/>
    <property type="evidence" value="ECO:0007669"/>
    <property type="project" value="UniProtKB-KW"/>
</dbReference>
<evidence type="ECO:0000256" key="4">
    <source>
        <dbReference type="ARBA" id="ARBA00022927"/>
    </source>
</evidence>
<evidence type="ECO:0000256" key="6">
    <source>
        <dbReference type="ARBA" id="ARBA00023010"/>
    </source>
</evidence>
<keyword evidence="4" id="KW-0653">Protein transport</keyword>
<evidence type="ECO:0000256" key="8">
    <source>
        <dbReference type="SAM" id="MobiDB-lite"/>
    </source>
</evidence>
<gene>
    <name evidence="10" type="ORF">LZ495_32810</name>
</gene>
<name>A0AA41Q651_9ACTN</name>
<dbReference type="InterPro" id="IPR054384">
    <property type="entry name" value="SecDF_P1_head"/>
</dbReference>
<evidence type="ECO:0000256" key="5">
    <source>
        <dbReference type="ARBA" id="ARBA00022989"/>
    </source>
</evidence>
<evidence type="ECO:0000313" key="11">
    <source>
        <dbReference type="Proteomes" id="UP001165378"/>
    </source>
</evidence>
<dbReference type="PANTHER" id="PTHR30081:SF1">
    <property type="entry name" value="PROTEIN TRANSLOCASE SUBUNIT SECD"/>
    <property type="match status" value="1"/>
</dbReference>
<sequence>MNLLGWHGIRPRRPRTALATAGTVLAVAFAAVGCGEGESDSDDGSGRTTVVLRPAGSGATAEQLDRTRDLLEKRLEAAGEDDASVAVDGDRITLSVPASSGDLLAGIERPGRLAFRPVLTAETSAPGGPGPSGTPGPSGAPSPSGAPGGAGSAGTLPAGPTGSTPAPVDLTAPMTPSSNGAPPSDLPAGMAAAFAALDCADTSAATGTAGNAAATLDGPALACAQKAKDGVFERYILGPALLDGGDLTKAQAQMSENAGGWEVALKFDTEGTGKFAAVTGDLASGKYPTNRFAVTLDGRVILAPTVSESLPGGSAVITGAFTKTDAKQLAAMLSEGALPLDLVVASKTAG</sequence>
<dbReference type="InterPro" id="IPR022813">
    <property type="entry name" value="SecD/SecF_arch_bac"/>
</dbReference>
<accession>A0AA41Q651</accession>
<dbReference type="PANTHER" id="PTHR30081">
    <property type="entry name" value="PROTEIN-EXPORT MEMBRANE PROTEIN SEC"/>
    <property type="match status" value="1"/>
</dbReference>
<feature type="compositionally biased region" description="Low complexity" evidence="8">
    <location>
        <begin position="153"/>
        <end position="162"/>
    </location>
</feature>
<dbReference type="AlphaFoldDB" id="A0AA41Q651"/>
<dbReference type="Proteomes" id="UP001165378">
    <property type="component" value="Unassembled WGS sequence"/>
</dbReference>
<reference evidence="10" key="1">
    <citation type="submission" date="2022-01" db="EMBL/GenBank/DDBJ databases">
        <title>Genome-Based Taxonomic Classification of the Phylum Actinobacteria.</title>
        <authorList>
            <person name="Gao Y."/>
        </authorList>
    </citation>
    <scope>NUCLEOTIDE SEQUENCE</scope>
    <source>
        <strain evidence="10">KLBMP 8922</strain>
    </source>
</reference>